<dbReference type="Proteomes" id="UP000221861">
    <property type="component" value="Segment"/>
</dbReference>
<name>A0A1B0YZZ6_9CAUD</name>
<dbReference type="EMBL" id="KX198613">
    <property type="protein sequence ID" value="ANO57372.1"/>
    <property type="molecule type" value="Genomic_DNA"/>
</dbReference>
<organism evidence="1 2">
    <name type="scientific">Pseudomonas phage AN14</name>
    <dbReference type="NCBI Taxonomy" id="1868597"/>
    <lineage>
        <taxon>Viruses</taxon>
        <taxon>Duplodnaviria</taxon>
        <taxon>Heunggongvirae</taxon>
        <taxon>Uroviricota</taxon>
        <taxon>Caudoviricetes</taxon>
        <taxon>Mesyanzhinovviridae</taxon>
        <taxon>Rabinowitzvirinae</taxon>
        <taxon>Yuavirus</taxon>
        <taxon>Yuavirus M6</taxon>
        <taxon>Pseudomonas virus M6</taxon>
    </lineage>
</organism>
<evidence type="ECO:0000313" key="2">
    <source>
        <dbReference type="Proteomes" id="UP000221861"/>
    </source>
</evidence>
<sequence length="37" mass="4166">MNVWHFLGLWLLLSIVLGPLIGACIHFGMNGPKEMEK</sequence>
<gene>
    <name evidence="1" type="ORF">AN14_60</name>
</gene>
<proteinExistence type="predicted"/>
<reference evidence="1 2" key="1">
    <citation type="submission" date="2016-05" db="EMBL/GenBank/DDBJ databases">
        <title>Characterization and complete genome sequence analysis of two novel Pseudomonas aeruginosa bacteriophages from the Lake Baikal.</title>
        <authorList>
            <person name="Kabilov M.R."/>
            <person name="Sykilinda N.N."/>
            <person name="Bondar A.A."/>
            <person name="Gorshkova A.S."/>
            <person name="Kurochkina L.P."/>
            <person name="Mesyanzhinov V.V."/>
            <person name="Drukker V.V."/>
            <person name="Miroshnikov K.A."/>
        </authorList>
    </citation>
    <scope>NUCLEOTIDE SEQUENCE [LARGE SCALE GENOMIC DNA]</scope>
</reference>
<evidence type="ECO:0000313" key="1">
    <source>
        <dbReference type="EMBL" id="ANO57372.1"/>
    </source>
</evidence>
<protein>
    <submittedName>
        <fullName evidence="1">Membrane protein</fullName>
    </submittedName>
</protein>
<accession>A0A1B0YZZ6</accession>